<gene>
    <name evidence="1" type="ORF">EVAR_54802_1</name>
</gene>
<dbReference type="EMBL" id="BGZK01001039">
    <property type="protein sequence ID" value="GBP69383.1"/>
    <property type="molecule type" value="Genomic_DNA"/>
</dbReference>
<organism evidence="1 2">
    <name type="scientific">Eumeta variegata</name>
    <name type="common">Bagworm moth</name>
    <name type="synonym">Eumeta japonica</name>
    <dbReference type="NCBI Taxonomy" id="151549"/>
    <lineage>
        <taxon>Eukaryota</taxon>
        <taxon>Metazoa</taxon>
        <taxon>Ecdysozoa</taxon>
        <taxon>Arthropoda</taxon>
        <taxon>Hexapoda</taxon>
        <taxon>Insecta</taxon>
        <taxon>Pterygota</taxon>
        <taxon>Neoptera</taxon>
        <taxon>Endopterygota</taxon>
        <taxon>Lepidoptera</taxon>
        <taxon>Glossata</taxon>
        <taxon>Ditrysia</taxon>
        <taxon>Tineoidea</taxon>
        <taxon>Psychidae</taxon>
        <taxon>Oiketicinae</taxon>
        <taxon>Eumeta</taxon>
    </lineage>
</organism>
<keyword evidence="2" id="KW-1185">Reference proteome</keyword>
<accession>A0A4C1Y1X1</accession>
<reference evidence="1 2" key="1">
    <citation type="journal article" date="2019" name="Commun. Biol.">
        <title>The bagworm genome reveals a unique fibroin gene that provides high tensile strength.</title>
        <authorList>
            <person name="Kono N."/>
            <person name="Nakamura H."/>
            <person name="Ohtoshi R."/>
            <person name="Tomita M."/>
            <person name="Numata K."/>
            <person name="Arakawa K."/>
        </authorList>
    </citation>
    <scope>NUCLEOTIDE SEQUENCE [LARGE SCALE GENOMIC DNA]</scope>
</reference>
<dbReference type="AlphaFoldDB" id="A0A4C1Y1X1"/>
<evidence type="ECO:0000313" key="1">
    <source>
        <dbReference type="EMBL" id="GBP69383.1"/>
    </source>
</evidence>
<dbReference type="Proteomes" id="UP000299102">
    <property type="component" value="Unassembled WGS sequence"/>
</dbReference>
<protein>
    <submittedName>
        <fullName evidence="1">Uncharacterized protein</fullName>
    </submittedName>
</protein>
<name>A0A4C1Y1X1_EUMVA</name>
<proteinExistence type="predicted"/>
<evidence type="ECO:0000313" key="2">
    <source>
        <dbReference type="Proteomes" id="UP000299102"/>
    </source>
</evidence>
<comment type="caution">
    <text evidence="1">The sequence shown here is derived from an EMBL/GenBank/DDBJ whole genome shotgun (WGS) entry which is preliminary data.</text>
</comment>
<sequence>MLQMIARAGWYVKNDIIARDLRMQTIEEFVRLLARRLLFSLLTVQTKAQYYHSTIWRLNTRNLMVDTNSFETLPPRKETKRQPRQAL</sequence>